<gene>
    <name evidence="1" type="ORF">S01H1_76935</name>
</gene>
<comment type="caution">
    <text evidence="1">The sequence shown here is derived from an EMBL/GenBank/DDBJ whole genome shotgun (WGS) entry which is preliminary data.</text>
</comment>
<sequence length="235" mass="27626">QKKLYSHYIKLLDVIDDFQIVWGYDKVIELLNVAKKSAKKRKKHVIKGLLEKWGTVGGIRMKNLIITMTDSNYFQYGSKLLETRHVVDGDFICYGPDLSYPQTEVLRVHDIEYRRVDQKLWDDEMQSLKFRFIKDNTKPYCGGGITFVDWDTYFLKDWGEVFENNFSLGFYMNGGYREEGIYRRAWANGGVIFGHRFLETMNLCEQALNCIELGGLPELPEYDTIWKTLEEGRRP</sequence>
<protein>
    <submittedName>
        <fullName evidence="1">Uncharacterized protein</fullName>
    </submittedName>
</protein>
<evidence type="ECO:0000313" key="1">
    <source>
        <dbReference type="EMBL" id="GAG47756.1"/>
    </source>
</evidence>
<dbReference type="EMBL" id="BARS01051684">
    <property type="protein sequence ID" value="GAG47756.1"/>
    <property type="molecule type" value="Genomic_DNA"/>
</dbReference>
<feature type="non-terminal residue" evidence="1">
    <location>
        <position position="1"/>
    </location>
</feature>
<reference evidence="1" key="1">
    <citation type="journal article" date="2014" name="Front. Microbiol.">
        <title>High frequency of phylogenetically diverse reductive dehalogenase-homologous genes in deep subseafloor sedimentary metagenomes.</title>
        <authorList>
            <person name="Kawai M."/>
            <person name="Futagami T."/>
            <person name="Toyoda A."/>
            <person name="Takaki Y."/>
            <person name="Nishi S."/>
            <person name="Hori S."/>
            <person name="Arai W."/>
            <person name="Tsubouchi T."/>
            <person name="Morono Y."/>
            <person name="Uchiyama I."/>
            <person name="Ito T."/>
            <person name="Fujiyama A."/>
            <person name="Inagaki F."/>
            <person name="Takami H."/>
        </authorList>
    </citation>
    <scope>NUCLEOTIDE SEQUENCE</scope>
    <source>
        <strain evidence="1">Expedition CK06-06</strain>
    </source>
</reference>
<name>X0ZHB4_9ZZZZ</name>
<dbReference type="AlphaFoldDB" id="X0ZHB4"/>
<accession>X0ZHB4</accession>
<organism evidence="1">
    <name type="scientific">marine sediment metagenome</name>
    <dbReference type="NCBI Taxonomy" id="412755"/>
    <lineage>
        <taxon>unclassified sequences</taxon>
        <taxon>metagenomes</taxon>
        <taxon>ecological metagenomes</taxon>
    </lineage>
</organism>
<proteinExistence type="predicted"/>
<feature type="non-terminal residue" evidence="1">
    <location>
        <position position="235"/>
    </location>
</feature>